<dbReference type="Proteomes" id="UP001597229">
    <property type="component" value="Unassembled WGS sequence"/>
</dbReference>
<accession>A0ABW3W0C2</accession>
<protein>
    <submittedName>
        <fullName evidence="1">Uncharacterized protein</fullName>
    </submittedName>
</protein>
<sequence length="216" mass="24574">MTAEHDVAAADWLERSSAAASRPGLRRLVPAGFEATLRIHHPFWREGEPVSWQELLGDAPLRWDTSIDDVPGRGVHDPNPWLDLPQATALVEALRDAGDDDPTIWIGACIAWGLYERFSAFPTYRGPRECLLHRGSLDTVVSEIERDSAPIVEGDPVLRPYQWWPHDRRWYVISDIDVNSTLVAGERRLLDRVQDRVESRFLPDDRDDPDLSFLTC</sequence>
<proteinExistence type="predicted"/>
<gene>
    <name evidence="1" type="ORF">ACFQ3F_10780</name>
</gene>
<dbReference type="RefSeq" id="WP_367920607.1">
    <property type="nucleotide sequence ID" value="NZ_BAABAC010000035.1"/>
</dbReference>
<name>A0ABW3W0C2_9ACTN</name>
<evidence type="ECO:0000313" key="2">
    <source>
        <dbReference type="Proteomes" id="UP001597229"/>
    </source>
</evidence>
<evidence type="ECO:0000313" key="1">
    <source>
        <dbReference type="EMBL" id="MFD1248272.1"/>
    </source>
</evidence>
<keyword evidence="2" id="KW-1185">Reference proteome</keyword>
<dbReference type="EMBL" id="JBHTLX010000014">
    <property type="protein sequence ID" value="MFD1248272.1"/>
    <property type="molecule type" value="Genomic_DNA"/>
</dbReference>
<comment type="caution">
    <text evidence="1">The sequence shown here is derived from an EMBL/GenBank/DDBJ whole genome shotgun (WGS) entry which is preliminary data.</text>
</comment>
<organism evidence="1 2">
    <name type="scientific">Nocardioides ginsengisoli</name>
    <dbReference type="NCBI Taxonomy" id="363868"/>
    <lineage>
        <taxon>Bacteria</taxon>
        <taxon>Bacillati</taxon>
        <taxon>Actinomycetota</taxon>
        <taxon>Actinomycetes</taxon>
        <taxon>Propionibacteriales</taxon>
        <taxon>Nocardioidaceae</taxon>
        <taxon>Nocardioides</taxon>
    </lineage>
</organism>
<reference evidence="2" key="1">
    <citation type="journal article" date="2019" name="Int. J. Syst. Evol. Microbiol.">
        <title>The Global Catalogue of Microorganisms (GCM) 10K type strain sequencing project: providing services to taxonomists for standard genome sequencing and annotation.</title>
        <authorList>
            <consortium name="The Broad Institute Genomics Platform"/>
            <consortium name="The Broad Institute Genome Sequencing Center for Infectious Disease"/>
            <person name="Wu L."/>
            <person name="Ma J."/>
        </authorList>
    </citation>
    <scope>NUCLEOTIDE SEQUENCE [LARGE SCALE GENOMIC DNA]</scope>
    <source>
        <strain evidence="2">CCUG 52478</strain>
    </source>
</reference>